<dbReference type="SUPFAM" id="SSF52540">
    <property type="entry name" value="P-loop containing nucleoside triphosphate hydrolases"/>
    <property type="match status" value="1"/>
</dbReference>
<feature type="domain" description="ABC transporter" evidence="10">
    <location>
        <begin position="332"/>
        <end position="566"/>
    </location>
</feature>
<dbReference type="InterPro" id="IPR027417">
    <property type="entry name" value="P-loop_NTPase"/>
</dbReference>
<dbReference type="PROSITE" id="PS50929">
    <property type="entry name" value="ABC_TM1F"/>
    <property type="match status" value="1"/>
</dbReference>
<evidence type="ECO:0000256" key="3">
    <source>
        <dbReference type="ARBA" id="ARBA00022475"/>
    </source>
</evidence>
<dbReference type="Pfam" id="PF00664">
    <property type="entry name" value="ABC_membrane"/>
    <property type="match status" value="1"/>
</dbReference>
<organism evidence="12 13">
    <name type="scientific">Limosilactobacillus gastricus DSM 16045</name>
    <dbReference type="NCBI Taxonomy" id="1423749"/>
    <lineage>
        <taxon>Bacteria</taxon>
        <taxon>Bacillati</taxon>
        <taxon>Bacillota</taxon>
        <taxon>Bacilli</taxon>
        <taxon>Lactobacillales</taxon>
        <taxon>Lactobacillaceae</taxon>
        <taxon>Limosilactobacillus</taxon>
    </lineage>
</organism>
<evidence type="ECO:0000256" key="8">
    <source>
        <dbReference type="ARBA" id="ARBA00023136"/>
    </source>
</evidence>
<dbReference type="Gene3D" id="3.40.50.300">
    <property type="entry name" value="P-loop containing nucleotide triphosphate hydrolases"/>
    <property type="match status" value="1"/>
</dbReference>
<dbReference type="GO" id="GO:0016887">
    <property type="term" value="F:ATP hydrolysis activity"/>
    <property type="evidence" value="ECO:0007669"/>
    <property type="project" value="InterPro"/>
</dbReference>
<dbReference type="Gene3D" id="1.20.1560.10">
    <property type="entry name" value="ABC transporter type 1, transmembrane domain"/>
    <property type="match status" value="1"/>
</dbReference>
<dbReference type="AlphaFoldDB" id="A0A0R1VJN2"/>
<dbReference type="InterPro" id="IPR011527">
    <property type="entry name" value="ABC1_TM_dom"/>
</dbReference>
<dbReference type="InterPro" id="IPR039421">
    <property type="entry name" value="Type_1_exporter"/>
</dbReference>
<evidence type="ECO:0000256" key="4">
    <source>
        <dbReference type="ARBA" id="ARBA00022692"/>
    </source>
</evidence>
<dbReference type="InterPro" id="IPR003593">
    <property type="entry name" value="AAA+_ATPase"/>
</dbReference>
<dbReference type="FunFam" id="3.40.50.300:FF:000854">
    <property type="entry name" value="Multidrug ABC transporter ATP-binding protein"/>
    <property type="match status" value="1"/>
</dbReference>
<dbReference type="SMART" id="SM00382">
    <property type="entry name" value="AAA"/>
    <property type="match status" value="1"/>
</dbReference>
<gene>
    <name evidence="12" type="ORF">FC60_GL001438</name>
</gene>
<dbReference type="GO" id="GO:0140359">
    <property type="term" value="F:ABC-type transporter activity"/>
    <property type="evidence" value="ECO:0007669"/>
    <property type="project" value="InterPro"/>
</dbReference>
<dbReference type="EMBL" id="AZFN01000005">
    <property type="protein sequence ID" value="KRM03142.1"/>
    <property type="molecule type" value="Genomic_DNA"/>
</dbReference>
<keyword evidence="13" id="KW-1185">Reference proteome</keyword>
<sequence>MIKIRLLKMLTSSRRQIALQIFWQWLSLIAQIMLIFAFASIFDLILHNEGKTISFMSALCTIGVAIIVRMGCSLAYDHASFFAASEIKQSLRFAMFEKLARLGTGYREQIPSVQITQMLTEGIEQLETYVGRYLSQFFYALLAPITLFIILVQINAPTSIVLLCAVPLISIVIMVVMKLVTSVLSTYFRSYYQLGDTFLEKLHGMTTLKVYQADQTAEDEIVAESEQFRRVTMKVLSTQLFSTIIMDLVAYGGAAVGIVVALSQYHQAQITLQETIILVLLATEYFLPMRQLGAYFHMGMNGMKASDKIFEFLDLTELTDGDQNLADQEFTISSQDLTFTYPHAHQPSLTNIALTIQPHQLVAFVGPSGAGKSTLAALLSGQVRQYAGSLKFGPTELSDLSQDSLNDRITIVSHHAFVFKGSFRDNLILAKPDATDQELMQALKQVNLWDFCQSKAGLATLIETDAANLSGGQKQRLAIARALLTDAQVFIFDEATSNIDQESEAIIMRLIKQVAKTKTVILISHRLANVTDCDQIFYLDQGKIIESGDHQTLLAQNGAYTNLFNHQAELESFTSAKEELS</sequence>
<evidence type="ECO:0000256" key="6">
    <source>
        <dbReference type="ARBA" id="ARBA00022840"/>
    </source>
</evidence>
<feature type="transmembrane region" description="Helical" evidence="9">
    <location>
        <begin position="160"/>
        <end position="180"/>
    </location>
</feature>
<evidence type="ECO:0000256" key="1">
    <source>
        <dbReference type="ARBA" id="ARBA00004651"/>
    </source>
</evidence>
<keyword evidence="6 12" id="KW-0067">ATP-binding</keyword>
<evidence type="ECO:0000259" key="10">
    <source>
        <dbReference type="PROSITE" id="PS50893"/>
    </source>
</evidence>
<dbReference type="InterPro" id="IPR036640">
    <property type="entry name" value="ABC1_TM_sf"/>
</dbReference>
<feature type="transmembrane region" description="Helical" evidence="9">
    <location>
        <begin position="21"/>
        <end position="46"/>
    </location>
</feature>
<keyword evidence="5" id="KW-0547">Nucleotide-binding</keyword>
<dbReference type="InterPro" id="IPR003439">
    <property type="entry name" value="ABC_transporter-like_ATP-bd"/>
</dbReference>
<protein>
    <submittedName>
        <fullName evidence="12">ABC transporter ATP-binding membrane protein</fullName>
    </submittedName>
</protein>
<dbReference type="Proteomes" id="UP000051739">
    <property type="component" value="Unassembled WGS sequence"/>
</dbReference>
<evidence type="ECO:0000256" key="5">
    <source>
        <dbReference type="ARBA" id="ARBA00022741"/>
    </source>
</evidence>
<reference evidence="12 13" key="1">
    <citation type="journal article" date="2015" name="Genome Announc.">
        <title>Expanding the biotechnology potential of lactobacilli through comparative genomics of 213 strains and associated genera.</title>
        <authorList>
            <person name="Sun Z."/>
            <person name="Harris H.M."/>
            <person name="McCann A."/>
            <person name="Guo C."/>
            <person name="Argimon S."/>
            <person name="Zhang W."/>
            <person name="Yang X."/>
            <person name="Jeffery I.B."/>
            <person name="Cooney J.C."/>
            <person name="Kagawa T.F."/>
            <person name="Liu W."/>
            <person name="Song Y."/>
            <person name="Salvetti E."/>
            <person name="Wrobel A."/>
            <person name="Rasinkangas P."/>
            <person name="Parkhill J."/>
            <person name="Rea M.C."/>
            <person name="O'Sullivan O."/>
            <person name="Ritari J."/>
            <person name="Douillard F.P."/>
            <person name="Paul Ross R."/>
            <person name="Yang R."/>
            <person name="Briner A.E."/>
            <person name="Felis G.E."/>
            <person name="de Vos W.M."/>
            <person name="Barrangou R."/>
            <person name="Klaenhammer T.R."/>
            <person name="Caufield P.W."/>
            <person name="Cui Y."/>
            <person name="Zhang H."/>
            <person name="O'Toole P.W."/>
        </authorList>
    </citation>
    <scope>NUCLEOTIDE SEQUENCE [LARGE SCALE GENOMIC DNA]</scope>
    <source>
        <strain evidence="12 13">DSM 16045</strain>
    </source>
</reference>
<dbReference type="GO" id="GO:0005524">
    <property type="term" value="F:ATP binding"/>
    <property type="evidence" value="ECO:0007669"/>
    <property type="project" value="UniProtKB-KW"/>
</dbReference>
<evidence type="ECO:0000259" key="11">
    <source>
        <dbReference type="PROSITE" id="PS50929"/>
    </source>
</evidence>
<feature type="transmembrane region" description="Helical" evidence="9">
    <location>
        <begin position="240"/>
        <end position="262"/>
    </location>
</feature>
<dbReference type="Pfam" id="PF00005">
    <property type="entry name" value="ABC_tran"/>
    <property type="match status" value="1"/>
</dbReference>
<proteinExistence type="predicted"/>
<dbReference type="SUPFAM" id="SSF90123">
    <property type="entry name" value="ABC transporter transmembrane region"/>
    <property type="match status" value="1"/>
</dbReference>
<dbReference type="PROSITE" id="PS00211">
    <property type="entry name" value="ABC_TRANSPORTER_1"/>
    <property type="match status" value="1"/>
</dbReference>
<dbReference type="CDD" id="cd18781">
    <property type="entry name" value="ABC_6TM_AarD_CydDC_like"/>
    <property type="match status" value="1"/>
</dbReference>
<evidence type="ECO:0000313" key="13">
    <source>
        <dbReference type="Proteomes" id="UP000051739"/>
    </source>
</evidence>
<keyword evidence="4 9" id="KW-0812">Transmembrane</keyword>
<evidence type="ECO:0000256" key="9">
    <source>
        <dbReference type="SAM" id="Phobius"/>
    </source>
</evidence>
<accession>A0A0R1VJN2</accession>
<dbReference type="PATRIC" id="fig|1423749.3.peg.1482"/>
<name>A0A0R1VJN2_9LACO</name>
<dbReference type="RefSeq" id="WP_056936912.1">
    <property type="nucleotide sequence ID" value="NZ_AZFN01000005.1"/>
</dbReference>
<comment type="caution">
    <text evidence="12">The sequence shown here is derived from an EMBL/GenBank/DDBJ whole genome shotgun (WGS) entry which is preliminary data.</text>
</comment>
<dbReference type="PANTHER" id="PTHR24221:SF654">
    <property type="entry name" value="ATP-BINDING CASSETTE SUB-FAMILY B MEMBER 6"/>
    <property type="match status" value="1"/>
</dbReference>
<evidence type="ECO:0000256" key="7">
    <source>
        <dbReference type="ARBA" id="ARBA00022989"/>
    </source>
</evidence>
<feature type="transmembrane region" description="Helical" evidence="9">
    <location>
        <begin position="52"/>
        <end position="72"/>
    </location>
</feature>
<evidence type="ECO:0000256" key="2">
    <source>
        <dbReference type="ARBA" id="ARBA00022448"/>
    </source>
</evidence>
<dbReference type="GO" id="GO:0005886">
    <property type="term" value="C:plasma membrane"/>
    <property type="evidence" value="ECO:0007669"/>
    <property type="project" value="UniProtKB-SubCell"/>
</dbReference>
<dbReference type="PROSITE" id="PS50893">
    <property type="entry name" value="ABC_TRANSPORTER_2"/>
    <property type="match status" value="1"/>
</dbReference>
<keyword evidence="3" id="KW-1003">Cell membrane</keyword>
<evidence type="ECO:0000313" key="12">
    <source>
        <dbReference type="EMBL" id="KRM03142.1"/>
    </source>
</evidence>
<feature type="transmembrane region" description="Helical" evidence="9">
    <location>
        <begin position="137"/>
        <end position="154"/>
    </location>
</feature>
<feature type="domain" description="ABC transmembrane type-1" evidence="11">
    <location>
        <begin position="21"/>
        <end position="301"/>
    </location>
</feature>
<dbReference type="InterPro" id="IPR017871">
    <property type="entry name" value="ABC_transporter-like_CS"/>
</dbReference>
<keyword evidence="7 9" id="KW-1133">Transmembrane helix</keyword>
<keyword evidence="8 9" id="KW-0472">Membrane</keyword>
<comment type="subcellular location">
    <subcellularLocation>
        <location evidence="1">Cell membrane</location>
        <topology evidence="1">Multi-pass membrane protein</topology>
    </subcellularLocation>
</comment>
<dbReference type="GO" id="GO:0034040">
    <property type="term" value="F:ATPase-coupled lipid transmembrane transporter activity"/>
    <property type="evidence" value="ECO:0007669"/>
    <property type="project" value="TreeGrafter"/>
</dbReference>
<dbReference type="PANTHER" id="PTHR24221">
    <property type="entry name" value="ATP-BINDING CASSETTE SUB-FAMILY B"/>
    <property type="match status" value="1"/>
</dbReference>
<keyword evidence="2" id="KW-0813">Transport</keyword>